<dbReference type="AlphaFoldDB" id="A0A8B8AG59"/>
<dbReference type="GO" id="GO:0005737">
    <property type="term" value="C:cytoplasm"/>
    <property type="evidence" value="ECO:0007669"/>
    <property type="project" value="UniProtKB-SubCell"/>
</dbReference>
<comment type="similarity">
    <text evidence="4">Belongs to the HARBI1 family.</text>
</comment>
<organism evidence="14 15">
    <name type="scientific">Crassostrea virginica</name>
    <name type="common">Eastern oyster</name>
    <dbReference type="NCBI Taxonomy" id="6565"/>
    <lineage>
        <taxon>Eukaryota</taxon>
        <taxon>Metazoa</taxon>
        <taxon>Spiralia</taxon>
        <taxon>Lophotrochozoa</taxon>
        <taxon>Mollusca</taxon>
        <taxon>Bivalvia</taxon>
        <taxon>Autobranchia</taxon>
        <taxon>Pteriomorphia</taxon>
        <taxon>Ostreida</taxon>
        <taxon>Ostreoidea</taxon>
        <taxon>Ostreidae</taxon>
        <taxon>Crassostrea</taxon>
    </lineage>
</organism>
<dbReference type="GO" id="GO:0016787">
    <property type="term" value="F:hydrolase activity"/>
    <property type="evidence" value="ECO:0007669"/>
    <property type="project" value="UniProtKB-KW"/>
</dbReference>
<evidence type="ECO:0000256" key="1">
    <source>
        <dbReference type="ARBA" id="ARBA00001968"/>
    </source>
</evidence>
<dbReference type="InterPro" id="IPR026103">
    <property type="entry name" value="HARBI1_animal"/>
</dbReference>
<dbReference type="Pfam" id="PF13359">
    <property type="entry name" value="DDE_Tnp_4"/>
    <property type="match status" value="1"/>
</dbReference>
<evidence type="ECO:0000256" key="8">
    <source>
        <dbReference type="ARBA" id="ARBA00022723"/>
    </source>
</evidence>
<dbReference type="OrthoDB" id="6078626at2759"/>
<evidence type="ECO:0000256" key="4">
    <source>
        <dbReference type="ARBA" id="ARBA00006958"/>
    </source>
</evidence>
<comment type="cofactor">
    <cofactor evidence="1">
        <name>a divalent metal cation</name>
        <dbReference type="ChEBI" id="CHEBI:60240"/>
    </cofactor>
</comment>
<evidence type="ECO:0000256" key="2">
    <source>
        <dbReference type="ARBA" id="ARBA00004123"/>
    </source>
</evidence>
<evidence type="ECO:0000259" key="13">
    <source>
        <dbReference type="Pfam" id="PF13359"/>
    </source>
</evidence>
<keyword evidence="10" id="KW-0539">Nucleus</keyword>
<dbReference type="GO" id="GO:0005634">
    <property type="term" value="C:nucleus"/>
    <property type="evidence" value="ECO:0007669"/>
    <property type="project" value="UniProtKB-SubCell"/>
</dbReference>
<dbReference type="PANTHER" id="PTHR22930:SF289">
    <property type="entry name" value="DDE TNP4 DOMAIN-CONTAINING PROTEIN-RELATED"/>
    <property type="match status" value="1"/>
</dbReference>
<evidence type="ECO:0000256" key="6">
    <source>
        <dbReference type="ARBA" id="ARBA00022490"/>
    </source>
</evidence>
<dbReference type="Proteomes" id="UP000694844">
    <property type="component" value="Chromosome 6"/>
</dbReference>
<evidence type="ECO:0000256" key="3">
    <source>
        <dbReference type="ARBA" id="ARBA00004496"/>
    </source>
</evidence>
<evidence type="ECO:0000256" key="7">
    <source>
        <dbReference type="ARBA" id="ARBA00022722"/>
    </source>
</evidence>
<proteinExistence type="inferred from homology"/>
<dbReference type="InterPro" id="IPR045249">
    <property type="entry name" value="HARBI1-like"/>
</dbReference>
<keyword evidence="6" id="KW-0963">Cytoplasm</keyword>
<evidence type="ECO:0000313" key="14">
    <source>
        <dbReference type="Proteomes" id="UP000694844"/>
    </source>
</evidence>
<comment type="subcellular location">
    <subcellularLocation>
        <location evidence="3">Cytoplasm</location>
    </subcellularLocation>
    <subcellularLocation>
        <location evidence="2">Nucleus</location>
    </subcellularLocation>
</comment>
<reference evidence="15" key="1">
    <citation type="submission" date="2025-08" db="UniProtKB">
        <authorList>
            <consortium name="RefSeq"/>
        </authorList>
    </citation>
    <scope>IDENTIFICATION</scope>
    <source>
        <tissue evidence="15">Whole sample</tissue>
    </source>
</reference>
<dbReference type="PRINTS" id="PR02086">
    <property type="entry name" value="PUTNUCHARBI1"/>
</dbReference>
<gene>
    <name evidence="15" type="primary">LOC111102123</name>
</gene>
<keyword evidence="7" id="KW-0540">Nuclease</keyword>
<comment type="function">
    <text evidence="12">Transposase-derived protein that may have nuclease activity. Does not have transposase activity.</text>
</comment>
<accession>A0A8B8AG59</accession>
<name>A0A8B8AG59_CRAVI</name>
<dbReference type="RefSeq" id="XP_022290482.1">
    <property type="nucleotide sequence ID" value="XM_022434774.1"/>
</dbReference>
<dbReference type="GeneID" id="111102123"/>
<dbReference type="InterPro" id="IPR027806">
    <property type="entry name" value="HARBI1_dom"/>
</dbReference>
<keyword evidence="14" id="KW-1185">Reference proteome</keyword>
<evidence type="ECO:0000256" key="11">
    <source>
        <dbReference type="ARBA" id="ARBA00030126"/>
    </source>
</evidence>
<evidence type="ECO:0000256" key="5">
    <source>
        <dbReference type="ARBA" id="ARBA00015519"/>
    </source>
</evidence>
<keyword evidence="9" id="KW-0378">Hydrolase</keyword>
<protein>
    <recommendedName>
        <fullName evidence="5">Putative nuclease HARBI1</fullName>
    </recommendedName>
    <alternativeName>
        <fullName evidence="11">Harbinger transposase-derived nuclease</fullName>
    </alternativeName>
</protein>
<dbReference type="KEGG" id="cvn:111102123"/>
<evidence type="ECO:0000256" key="9">
    <source>
        <dbReference type="ARBA" id="ARBA00022801"/>
    </source>
</evidence>
<keyword evidence="8" id="KW-0479">Metal-binding</keyword>
<dbReference type="GO" id="GO:0046872">
    <property type="term" value="F:metal ion binding"/>
    <property type="evidence" value="ECO:0007669"/>
    <property type="project" value="UniProtKB-KW"/>
</dbReference>
<dbReference type="PANTHER" id="PTHR22930">
    <property type="match status" value="1"/>
</dbReference>
<evidence type="ECO:0000256" key="10">
    <source>
        <dbReference type="ARBA" id="ARBA00023242"/>
    </source>
</evidence>
<evidence type="ECO:0000313" key="15">
    <source>
        <dbReference type="RefSeq" id="XP_022290482.1"/>
    </source>
</evidence>
<dbReference type="GO" id="GO:0004518">
    <property type="term" value="F:nuclease activity"/>
    <property type="evidence" value="ECO:0007669"/>
    <property type="project" value="UniProtKB-KW"/>
</dbReference>
<feature type="domain" description="DDE Tnp4" evidence="13">
    <location>
        <begin position="135"/>
        <end position="285"/>
    </location>
</feature>
<evidence type="ECO:0000256" key="12">
    <source>
        <dbReference type="ARBA" id="ARBA00045850"/>
    </source>
</evidence>
<sequence>MAATFIVLREHEPKKRKMPVPRIFRDRTNPLEGFSDTELISRYRFPRHGILELLDLIEKDILVFLRYLAKGDFQSECGDIHGISQPTVSRIIGSVSRALDSKLTNVKFPTSPYDIVRTKNNFFKIAKFPGVIGAIDGTLIPILAPKEDEHAYICRKGYHALNVQGVVDANHRFINFVCKWPGSVHDSFIFRESQLFEVLQRRNLGWLVGDSGYALKSFLMTPKSNPQTEAEETYNRAHSRTRVVVERAFGILKSRLRCLHKTGGCLPFTPEKCAVIISVAIKLHNMCISQNVPLSAPYCDMGVQDEDTDACSEGDRDGSQQRLRIIQMFT</sequence>